<dbReference type="PANTHER" id="PTHR43503:SF2">
    <property type="entry name" value="NEGATIVE REGULATOR OF SPORULATION MDS3-RELATED"/>
    <property type="match status" value="1"/>
</dbReference>
<evidence type="ECO:0000313" key="4">
    <source>
        <dbReference type="Proteomes" id="UP000092321"/>
    </source>
</evidence>
<feature type="region of interest" description="Disordered" evidence="2">
    <location>
        <begin position="966"/>
        <end position="1023"/>
    </location>
</feature>
<feature type="region of interest" description="Disordered" evidence="2">
    <location>
        <begin position="1802"/>
        <end position="1864"/>
    </location>
</feature>
<dbReference type="PANTHER" id="PTHR43503">
    <property type="entry name" value="MCG48959-RELATED"/>
    <property type="match status" value="1"/>
</dbReference>
<evidence type="ECO:0000313" key="3">
    <source>
        <dbReference type="EMBL" id="OBA26319.1"/>
    </source>
</evidence>
<dbReference type="EMBL" id="LXPE01000019">
    <property type="protein sequence ID" value="OBA26319.1"/>
    <property type="molecule type" value="Genomic_DNA"/>
</dbReference>
<feature type="region of interest" description="Disordered" evidence="2">
    <location>
        <begin position="1508"/>
        <end position="1553"/>
    </location>
</feature>
<feature type="region of interest" description="Disordered" evidence="2">
    <location>
        <begin position="1602"/>
        <end position="1636"/>
    </location>
</feature>
<dbReference type="Proteomes" id="UP000092321">
    <property type="component" value="Unassembled WGS sequence"/>
</dbReference>
<feature type="compositionally biased region" description="Polar residues" evidence="2">
    <location>
        <begin position="924"/>
        <end position="950"/>
    </location>
</feature>
<feature type="region of interest" description="Disordered" evidence="2">
    <location>
        <begin position="778"/>
        <end position="801"/>
    </location>
</feature>
<evidence type="ECO:0008006" key="5">
    <source>
        <dbReference type="Google" id="ProtNLM"/>
    </source>
</evidence>
<gene>
    <name evidence="3" type="ORF">HANVADRAFT_53193</name>
</gene>
<feature type="compositionally biased region" description="Polar residues" evidence="2">
    <location>
        <begin position="1855"/>
        <end position="1864"/>
    </location>
</feature>
<accession>A0A1B7TC45</accession>
<dbReference type="GO" id="GO:0005829">
    <property type="term" value="C:cytosol"/>
    <property type="evidence" value="ECO:0007669"/>
    <property type="project" value="TreeGrafter"/>
</dbReference>
<feature type="compositionally biased region" description="Basic and acidic residues" evidence="2">
    <location>
        <begin position="1538"/>
        <end position="1548"/>
    </location>
</feature>
<feature type="region of interest" description="Disordered" evidence="2">
    <location>
        <begin position="87"/>
        <end position="118"/>
    </location>
</feature>
<feature type="compositionally biased region" description="Polar residues" evidence="2">
    <location>
        <begin position="1000"/>
        <end position="1021"/>
    </location>
</feature>
<keyword evidence="1" id="KW-0175">Coiled coil</keyword>
<feature type="coiled-coil region" evidence="1">
    <location>
        <begin position="1688"/>
        <end position="1715"/>
    </location>
</feature>
<sequence>MPHTLLPGNTKCLPLELPSTNLDAYGFFSYYDPNCKPCFLQQEFYRKKYFLEERIGAATTVYRSSIIVHGGLVLDIINELMQEYNKNNEDEEDTRTTTNTTVENLDKEGSEFSDKKKLETTPQNKRKYILTSSNILNAWLKKILKKMDDIEHQRLLEDEDYLETHSHAISDCISNQLFQLDLLSRKWQHVPTFLEDYGPLLKPRMCQVIIGDDEFFFMYGGLIPTNYSDITDSDRVFSAKATISSTLSSSSSSSHINEEQLILATNELWKLDITSKVFVCINDKLDNSNIPERYNHHMHLATFTERFEVEADDNNENNPNQNIPINSPHGKKIKVDGKYYIEKPVKKLVMIGGLGIDDKEIFKVDVFNLETNKWESDIDGPYNDLYLDFPVTKEYETSVVIDNPLTGYSAIVIYKKDELSPLNVVPLLYKNTYNLKNEIVSEIQDTNLDEYYKEGLTEHFCINSSNFDKRLNMLNRSLLNPKMKMFGSNLLVSGFCSKDSKNELVLVDLQNNHENPSSLAYDSTNNDDNSNYLKNRVNSNLIFKTFCFSLMNGRWIELNTKCVDVLRCSHHLVCDSFIWSSHHKLLFLGCEDYTKLQKPDSEESYKVSPLLQKFDFIASIGLTLTSLFHKNSSQKNQDVSFAKAQQLFFSSHDHNYNLLNYIKSSPADEFTGISNLDVRRFKEFAEYSAPMSDLTANKSIMSPYAMLLGKTLFDECGENVSDFEIIPSDGDPILCSMTVLRKRWGRYFDSILAHGYIESIYTFDESTNFKDGSKFSSISSSVKGRKQNSVPSLKREKSKGSISQSALKNSFTANLFNEAQVINPLTKKPMEVPNNLDVTATEAMCTKQDNESLSNTNKQDIYKLEAENQAKKFKEGIFKNSFYLNSQENVEQSKASIPEENEEEIAGSPLSRAHTSDDIILTSRRGSATSRGTQETTTSKPHTLTSSSNGMVFRVPFQNSAECNSIDNSISKTSSNRYYPRHESISSQVKRLSETRRKSLTPSFNQSDTSQHSRTHSLTSDTSKRISFILPEIDAEHLPSISNKPKNTPTPPNKKQHDMSYLKSGTKEQTPNSQFISTNSFANRRGSSATAAASELMSHKDLLRNSPVPSSDNYGRRGSTVSTYSEGEKPLYFSEKQPHCIASDVNTSNLNKSSISTIHDYPSKPGSISSSIRSHSSATIDSGESFINSELEPLMIPRSLYLPWSHDSIAAFTEFFYTGQINPKWPLQPVALDIFTMSKLYEVPLLYDIMTEVFYSIIGRKEDYVFAIKEKISSNYINLCKRYLNIVSSDESLEEYLQKSKAFCTFRELDKSLENIDDGYCDYFLLKQASKNVDLNEEELMEAHSSFNHKGSFNKSSLQQGFMNKFHNPNYPVTPSRTSDYFYGSVDSTTNYQPSDHSGVSPKSSFSKNISSGLDLKISAMKKNSLQKFQMSHNDSVQSNPDLKPQYLDTVDSMKDDVNSPTSPLLNLKSATLTSTSIDHNDSMFSNKSIRSDFEFTDLSDLITSEYDLSTSSSSSPSSSASCSSSSSDSGAGYEVNISEKGKKRESVSGKSDLSGASKIFKGNYGFGLLSTSKVNRKVEEDYSNEPAEFLNVSQTMMLEESSACNKPGNIDNDASTDGKASNKEDSKRPSRSANNITLEQLASSYARHPVEFVIEMIFEVATHSYDLMLTMRARNCLEMCKMYKSVVAEMQKESVEMEAKIAEIRNHKQEAQKAQFAQHMNPSCTNLKQSLSQRSSVAFSDAQKDDFLSRTAAASSSTLSNLQTSSMLGPTRHPLHVDNVSGLNNSKSTYSTFGMTGINSTNIVDGDNDQDKGSIDSSVSSSMSRSTGSKKKSVLDTVKPLKPKRSMSILNLFKRNNNGKSQE</sequence>
<proteinExistence type="predicted"/>
<name>A0A1B7TC45_9ASCO</name>
<protein>
    <recommendedName>
        <fullName evidence="5">BTB domain-containing protein</fullName>
    </recommendedName>
</protein>
<reference evidence="4" key="1">
    <citation type="journal article" date="2016" name="Proc. Natl. Acad. Sci. U.S.A.">
        <title>Comparative genomics of biotechnologically important yeasts.</title>
        <authorList>
            <person name="Riley R."/>
            <person name="Haridas S."/>
            <person name="Wolfe K.H."/>
            <person name="Lopes M.R."/>
            <person name="Hittinger C.T."/>
            <person name="Goeker M."/>
            <person name="Salamov A.A."/>
            <person name="Wisecaver J.H."/>
            <person name="Long T.M."/>
            <person name="Calvey C.H."/>
            <person name="Aerts A.L."/>
            <person name="Barry K.W."/>
            <person name="Choi C."/>
            <person name="Clum A."/>
            <person name="Coughlan A.Y."/>
            <person name="Deshpande S."/>
            <person name="Douglass A.P."/>
            <person name="Hanson S.J."/>
            <person name="Klenk H.-P."/>
            <person name="LaButti K.M."/>
            <person name="Lapidus A."/>
            <person name="Lindquist E.A."/>
            <person name="Lipzen A.M."/>
            <person name="Meier-Kolthoff J.P."/>
            <person name="Ohm R.A."/>
            <person name="Otillar R.P."/>
            <person name="Pangilinan J.L."/>
            <person name="Peng Y."/>
            <person name="Rokas A."/>
            <person name="Rosa C.A."/>
            <person name="Scheuner C."/>
            <person name="Sibirny A.A."/>
            <person name="Slot J.C."/>
            <person name="Stielow J.B."/>
            <person name="Sun H."/>
            <person name="Kurtzman C.P."/>
            <person name="Blackwell M."/>
            <person name="Grigoriev I.V."/>
            <person name="Jeffries T.W."/>
        </authorList>
    </citation>
    <scope>NUCLEOTIDE SEQUENCE [LARGE SCALE GENOMIC DNA]</scope>
    <source>
        <strain evidence="4">NRRL Y-1626</strain>
    </source>
</reference>
<evidence type="ECO:0000256" key="2">
    <source>
        <dbReference type="SAM" id="MobiDB-lite"/>
    </source>
</evidence>
<keyword evidence="4" id="KW-1185">Reference proteome</keyword>
<comment type="caution">
    <text evidence="3">The sequence shown here is derived from an EMBL/GenBank/DDBJ whole genome shotgun (WGS) entry which is preliminary data.</text>
</comment>
<feature type="region of interest" description="Disordered" evidence="2">
    <location>
        <begin position="1430"/>
        <end position="1466"/>
    </location>
</feature>
<feature type="compositionally biased region" description="Low complexity" evidence="2">
    <location>
        <begin position="1816"/>
        <end position="1828"/>
    </location>
</feature>
<feature type="compositionally biased region" description="Polar residues" evidence="2">
    <location>
        <begin position="966"/>
        <end position="977"/>
    </location>
</feature>
<feature type="compositionally biased region" description="Basic and acidic residues" evidence="2">
    <location>
        <begin position="104"/>
        <end position="118"/>
    </location>
</feature>
<evidence type="ECO:0000256" key="1">
    <source>
        <dbReference type="SAM" id="Coils"/>
    </source>
</evidence>
<dbReference type="GO" id="GO:0045454">
    <property type="term" value="P:cell redox homeostasis"/>
    <property type="evidence" value="ECO:0007669"/>
    <property type="project" value="TreeGrafter"/>
</dbReference>
<feature type="region of interest" description="Disordered" evidence="2">
    <location>
        <begin position="893"/>
        <end position="950"/>
    </location>
</feature>
<feature type="compositionally biased region" description="Low complexity" evidence="2">
    <location>
        <begin position="1510"/>
        <end position="1530"/>
    </location>
</feature>
<dbReference type="InterPro" id="IPR015915">
    <property type="entry name" value="Kelch-typ_b-propeller"/>
</dbReference>
<dbReference type="OrthoDB" id="10001928at2759"/>
<organism evidence="3 4">
    <name type="scientific">Hanseniaspora valbyensis NRRL Y-1626</name>
    <dbReference type="NCBI Taxonomy" id="766949"/>
    <lineage>
        <taxon>Eukaryota</taxon>
        <taxon>Fungi</taxon>
        <taxon>Dikarya</taxon>
        <taxon>Ascomycota</taxon>
        <taxon>Saccharomycotina</taxon>
        <taxon>Saccharomycetes</taxon>
        <taxon>Saccharomycodales</taxon>
        <taxon>Saccharomycodaceae</taxon>
        <taxon>Hanseniaspora</taxon>
    </lineage>
</organism>
<dbReference type="GO" id="GO:0005739">
    <property type="term" value="C:mitochondrion"/>
    <property type="evidence" value="ECO:0007669"/>
    <property type="project" value="TreeGrafter"/>
</dbReference>
<feature type="region of interest" description="Disordered" evidence="2">
    <location>
        <begin position="1036"/>
        <end position="1074"/>
    </location>
</feature>
<dbReference type="SUPFAM" id="SSF117281">
    <property type="entry name" value="Kelch motif"/>
    <property type="match status" value="1"/>
</dbReference>
<feature type="compositionally biased region" description="Polar residues" evidence="2">
    <location>
        <begin position="1430"/>
        <end position="1441"/>
    </location>
</feature>